<sequence length="168" mass="17839">MTLADKVEKRLASELLPGEHVVYGVLGFRTGGVRKTMVGGALGIAGVAGAAAMGMATRRGGTDVPATALPLPGRFIVGLTAQRLLVFSIGGVFVGKPRKLLHAFALDRIVWMSEPELITGVAQALRVSFGMAGEGVLSFEFPRLQVADARNMVNRIRHSLPDEQETTE</sequence>
<keyword evidence="1" id="KW-0812">Transmembrane</keyword>
<evidence type="ECO:0000313" key="2">
    <source>
        <dbReference type="EMBL" id="KUL66510.1"/>
    </source>
</evidence>
<gene>
    <name evidence="2" type="ORF">ADL28_04130</name>
</gene>
<keyword evidence="1" id="KW-0472">Membrane</keyword>
<dbReference type="EMBL" id="LLZJ01000017">
    <property type="protein sequence ID" value="KUL66510.1"/>
    <property type="molecule type" value="Genomic_DNA"/>
</dbReference>
<dbReference type="RefSeq" id="WP_059142356.1">
    <property type="nucleotide sequence ID" value="NZ_LLZJ01000017.1"/>
</dbReference>
<proteinExistence type="predicted"/>
<protein>
    <recommendedName>
        <fullName evidence="4">YokE-like PH domain-containing protein</fullName>
    </recommendedName>
</protein>
<keyword evidence="1" id="KW-1133">Transmembrane helix</keyword>
<accession>A0A0X3XBZ1</accession>
<feature type="transmembrane region" description="Helical" evidence="1">
    <location>
        <begin position="36"/>
        <end position="55"/>
    </location>
</feature>
<evidence type="ECO:0000256" key="1">
    <source>
        <dbReference type="SAM" id="Phobius"/>
    </source>
</evidence>
<name>A0A0X3XBZ1_STRVO</name>
<dbReference type="Proteomes" id="UP000053413">
    <property type="component" value="Unassembled WGS sequence"/>
</dbReference>
<reference evidence="3" key="1">
    <citation type="submission" date="2015-10" db="EMBL/GenBank/DDBJ databases">
        <authorList>
            <person name="Ju K.-S."/>
            <person name="Doroghazi J.R."/>
            <person name="Metcalf W.W."/>
        </authorList>
    </citation>
    <scope>NUCLEOTIDE SEQUENCE [LARGE SCALE GENOMIC DNA]</scope>
    <source>
        <strain evidence="3">NRRL F-8817</strain>
    </source>
</reference>
<comment type="caution">
    <text evidence="2">The sequence shown here is derived from an EMBL/GenBank/DDBJ whole genome shotgun (WGS) entry which is preliminary data.</text>
</comment>
<feature type="transmembrane region" description="Helical" evidence="1">
    <location>
        <begin position="75"/>
        <end position="94"/>
    </location>
</feature>
<organism evidence="2 3">
    <name type="scientific">Streptomyces violaceusniger</name>
    <dbReference type="NCBI Taxonomy" id="68280"/>
    <lineage>
        <taxon>Bacteria</taxon>
        <taxon>Bacillati</taxon>
        <taxon>Actinomycetota</taxon>
        <taxon>Actinomycetes</taxon>
        <taxon>Kitasatosporales</taxon>
        <taxon>Streptomycetaceae</taxon>
        <taxon>Streptomyces</taxon>
        <taxon>Streptomyces violaceusniger group</taxon>
    </lineage>
</organism>
<evidence type="ECO:0000313" key="3">
    <source>
        <dbReference type="Proteomes" id="UP000053413"/>
    </source>
</evidence>
<dbReference type="AlphaFoldDB" id="A0A0X3XBZ1"/>
<evidence type="ECO:0008006" key="4">
    <source>
        <dbReference type="Google" id="ProtNLM"/>
    </source>
</evidence>
<dbReference type="OrthoDB" id="3627002at2"/>